<sequence length="17" mass="2012">MGPNPRERRRRTTNTLG</sequence>
<accession>A0A2P2LKJ9</accession>
<name>A0A2P2LKJ9_RHIMU</name>
<dbReference type="AlphaFoldDB" id="A0A2P2LKJ9"/>
<protein>
    <submittedName>
        <fullName evidence="1">Uncharacterized protein</fullName>
    </submittedName>
</protein>
<evidence type="ECO:0000313" key="1">
    <source>
        <dbReference type="EMBL" id="MBX18505.1"/>
    </source>
</evidence>
<dbReference type="EMBL" id="GGEC01038021">
    <property type="protein sequence ID" value="MBX18505.1"/>
    <property type="molecule type" value="Transcribed_RNA"/>
</dbReference>
<proteinExistence type="predicted"/>
<organism evidence="1">
    <name type="scientific">Rhizophora mucronata</name>
    <name type="common">Asiatic mangrove</name>
    <dbReference type="NCBI Taxonomy" id="61149"/>
    <lineage>
        <taxon>Eukaryota</taxon>
        <taxon>Viridiplantae</taxon>
        <taxon>Streptophyta</taxon>
        <taxon>Embryophyta</taxon>
        <taxon>Tracheophyta</taxon>
        <taxon>Spermatophyta</taxon>
        <taxon>Magnoliopsida</taxon>
        <taxon>eudicotyledons</taxon>
        <taxon>Gunneridae</taxon>
        <taxon>Pentapetalae</taxon>
        <taxon>rosids</taxon>
        <taxon>fabids</taxon>
        <taxon>Malpighiales</taxon>
        <taxon>Rhizophoraceae</taxon>
        <taxon>Rhizophora</taxon>
    </lineage>
</organism>
<reference evidence="1" key="1">
    <citation type="submission" date="2018-02" db="EMBL/GenBank/DDBJ databases">
        <title>Rhizophora mucronata_Transcriptome.</title>
        <authorList>
            <person name="Meera S.P."/>
            <person name="Sreeshan A."/>
            <person name="Augustine A."/>
        </authorList>
    </citation>
    <scope>NUCLEOTIDE SEQUENCE</scope>
    <source>
        <tissue evidence="1">Leaf</tissue>
    </source>
</reference>